<proteinExistence type="predicted"/>
<dbReference type="AlphaFoldDB" id="A0A1J8R8C1"/>
<protein>
    <recommendedName>
        <fullName evidence="1">Retrotransposon gag domain-containing protein</fullName>
    </recommendedName>
</protein>
<organism evidence="2 3">
    <name type="scientific">Rhizopogon vesiculosus</name>
    <dbReference type="NCBI Taxonomy" id="180088"/>
    <lineage>
        <taxon>Eukaryota</taxon>
        <taxon>Fungi</taxon>
        <taxon>Dikarya</taxon>
        <taxon>Basidiomycota</taxon>
        <taxon>Agaricomycotina</taxon>
        <taxon>Agaricomycetes</taxon>
        <taxon>Agaricomycetidae</taxon>
        <taxon>Boletales</taxon>
        <taxon>Suillineae</taxon>
        <taxon>Rhizopogonaceae</taxon>
        <taxon>Rhizopogon</taxon>
    </lineage>
</organism>
<dbReference type="Pfam" id="PF03732">
    <property type="entry name" value="Retrotrans_gag"/>
    <property type="match status" value="1"/>
</dbReference>
<feature type="domain" description="Retrotransposon gag" evidence="1">
    <location>
        <begin position="2"/>
        <end position="62"/>
    </location>
</feature>
<name>A0A1J8R8C1_9AGAM</name>
<reference evidence="2 3" key="1">
    <citation type="submission" date="2016-03" db="EMBL/GenBank/DDBJ databases">
        <title>Comparative genomics of the ectomycorrhizal sister species Rhizopogon vinicolor and Rhizopogon vesiculosus (Basidiomycota: Boletales) reveals a divergence of the mating type B locus.</title>
        <authorList>
            <person name="Mujic A.B."/>
            <person name="Kuo A."/>
            <person name="Tritt A."/>
            <person name="Lipzen A."/>
            <person name="Chen C."/>
            <person name="Johnson J."/>
            <person name="Sharma A."/>
            <person name="Barry K."/>
            <person name="Grigoriev I.V."/>
            <person name="Spatafora J.W."/>
        </authorList>
    </citation>
    <scope>NUCLEOTIDE SEQUENCE [LARGE SCALE GENOMIC DNA]</scope>
    <source>
        <strain evidence="2 3">AM-OR11-056</strain>
    </source>
</reference>
<comment type="caution">
    <text evidence="2">The sequence shown here is derived from an EMBL/GenBank/DDBJ whole genome shotgun (WGS) entry which is preliminary data.</text>
</comment>
<dbReference type="STRING" id="180088.A0A1J8R8C1"/>
<evidence type="ECO:0000313" key="3">
    <source>
        <dbReference type="Proteomes" id="UP000183567"/>
    </source>
</evidence>
<dbReference type="OrthoDB" id="2688047at2759"/>
<dbReference type="Proteomes" id="UP000183567">
    <property type="component" value="Unassembled WGS sequence"/>
</dbReference>
<dbReference type="EMBL" id="LVVM01001699">
    <property type="protein sequence ID" value="OJA17986.1"/>
    <property type="molecule type" value="Genomic_DNA"/>
</dbReference>
<accession>A0A1J8R8C1</accession>
<evidence type="ECO:0000259" key="1">
    <source>
        <dbReference type="Pfam" id="PF03732"/>
    </source>
</evidence>
<keyword evidence="3" id="KW-1185">Reference proteome</keyword>
<evidence type="ECO:0000313" key="2">
    <source>
        <dbReference type="EMBL" id="OJA17986.1"/>
    </source>
</evidence>
<sequence length="101" mass="11493">MTELQQNFGPHNPQGDAEAQLNELQMRDGHHINKYIVEFQRLASQVRGYGNGALCRQFYSGLLSQVKDKISRVGKPDSLSELKALTQTIDARYWERKGEVS</sequence>
<dbReference type="InterPro" id="IPR005162">
    <property type="entry name" value="Retrotrans_gag_dom"/>
</dbReference>
<gene>
    <name evidence="2" type="ORF">AZE42_14024</name>
</gene>